<dbReference type="EMBL" id="QGDO01000002">
    <property type="protein sequence ID" value="PWJ43278.1"/>
    <property type="molecule type" value="Genomic_DNA"/>
</dbReference>
<organism evidence="1 2">
    <name type="scientific">Sediminitomix flava</name>
    <dbReference type="NCBI Taxonomy" id="379075"/>
    <lineage>
        <taxon>Bacteria</taxon>
        <taxon>Pseudomonadati</taxon>
        <taxon>Bacteroidota</taxon>
        <taxon>Cytophagia</taxon>
        <taxon>Cytophagales</taxon>
        <taxon>Flammeovirgaceae</taxon>
        <taxon>Sediminitomix</taxon>
    </lineage>
</organism>
<proteinExistence type="predicted"/>
<name>A0A315ZEM5_SEDFL</name>
<comment type="caution">
    <text evidence="1">The sequence shown here is derived from an EMBL/GenBank/DDBJ whole genome shotgun (WGS) entry which is preliminary data.</text>
</comment>
<evidence type="ECO:0000313" key="1">
    <source>
        <dbReference type="EMBL" id="PWJ43278.1"/>
    </source>
</evidence>
<dbReference type="OrthoDB" id="1348500at2"/>
<gene>
    <name evidence="1" type="ORF">BC781_102827</name>
</gene>
<sequence length="133" mass="14925">MAQFPDFSTSEGVWEALSDIKIKKGFDETLQMEVSVASFGPKVDLIEGQEITLSGYVMPIDTEDNTVILSSLPFTSCFFCGGAGPETVLQTDLERERSWVNQYVTIKGRLKVNRNDFLSLLYELEEVEMIAVE</sequence>
<protein>
    <recommendedName>
        <fullName evidence="3">DUF3299 domain-containing protein</fullName>
    </recommendedName>
</protein>
<accession>A0A315ZEM5</accession>
<dbReference type="Proteomes" id="UP000245535">
    <property type="component" value="Unassembled WGS sequence"/>
</dbReference>
<dbReference type="Gene3D" id="2.40.50.870">
    <property type="entry name" value="Protein of unknown function (DUF3299)"/>
    <property type="match status" value="1"/>
</dbReference>
<evidence type="ECO:0008006" key="3">
    <source>
        <dbReference type="Google" id="ProtNLM"/>
    </source>
</evidence>
<dbReference type="RefSeq" id="WP_146201676.1">
    <property type="nucleotide sequence ID" value="NZ_QGDO01000002.1"/>
</dbReference>
<evidence type="ECO:0000313" key="2">
    <source>
        <dbReference type="Proteomes" id="UP000245535"/>
    </source>
</evidence>
<reference evidence="1 2" key="1">
    <citation type="submission" date="2018-03" db="EMBL/GenBank/DDBJ databases">
        <title>Genomic Encyclopedia of Archaeal and Bacterial Type Strains, Phase II (KMG-II): from individual species to whole genera.</title>
        <authorList>
            <person name="Goeker M."/>
        </authorList>
    </citation>
    <scope>NUCLEOTIDE SEQUENCE [LARGE SCALE GENOMIC DNA]</scope>
    <source>
        <strain evidence="1 2">DSM 28229</strain>
    </source>
</reference>
<keyword evidence="2" id="KW-1185">Reference proteome</keyword>
<dbReference type="AlphaFoldDB" id="A0A315ZEM5"/>